<dbReference type="GO" id="GO:0006357">
    <property type="term" value="P:regulation of transcription by RNA polymerase II"/>
    <property type="evidence" value="ECO:0007669"/>
    <property type="project" value="InterPro"/>
</dbReference>
<comment type="subunit">
    <text evidence="8">Component of the Mediator complex.</text>
</comment>
<gene>
    <name evidence="8" type="primary">MED17</name>
    <name evidence="10" type="ORF">K504DRAFT_464539</name>
</gene>
<dbReference type="InterPro" id="IPR019313">
    <property type="entry name" value="Mediator_Med17"/>
</dbReference>
<organism evidence="10 11">
    <name type="scientific">Pleomassaria siparia CBS 279.74</name>
    <dbReference type="NCBI Taxonomy" id="1314801"/>
    <lineage>
        <taxon>Eukaryota</taxon>
        <taxon>Fungi</taxon>
        <taxon>Dikarya</taxon>
        <taxon>Ascomycota</taxon>
        <taxon>Pezizomycotina</taxon>
        <taxon>Dothideomycetes</taxon>
        <taxon>Pleosporomycetidae</taxon>
        <taxon>Pleosporales</taxon>
        <taxon>Pleomassariaceae</taxon>
        <taxon>Pleomassaria</taxon>
    </lineage>
</organism>
<keyword evidence="6 8" id="KW-0539">Nucleus</keyword>
<reference evidence="10" key="1">
    <citation type="journal article" date="2020" name="Stud. Mycol.">
        <title>101 Dothideomycetes genomes: a test case for predicting lifestyles and emergence of pathogens.</title>
        <authorList>
            <person name="Haridas S."/>
            <person name="Albert R."/>
            <person name="Binder M."/>
            <person name="Bloem J."/>
            <person name="Labutti K."/>
            <person name="Salamov A."/>
            <person name="Andreopoulos B."/>
            <person name="Baker S."/>
            <person name="Barry K."/>
            <person name="Bills G."/>
            <person name="Bluhm B."/>
            <person name="Cannon C."/>
            <person name="Castanera R."/>
            <person name="Culley D."/>
            <person name="Daum C."/>
            <person name="Ezra D."/>
            <person name="Gonzalez J."/>
            <person name="Henrissat B."/>
            <person name="Kuo A."/>
            <person name="Liang C."/>
            <person name="Lipzen A."/>
            <person name="Lutzoni F."/>
            <person name="Magnuson J."/>
            <person name="Mondo S."/>
            <person name="Nolan M."/>
            <person name="Ohm R."/>
            <person name="Pangilinan J."/>
            <person name="Park H.-J."/>
            <person name="Ramirez L."/>
            <person name="Alfaro M."/>
            <person name="Sun H."/>
            <person name="Tritt A."/>
            <person name="Yoshinaga Y."/>
            <person name="Zwiers L.-H."/>
            <person name="Turgeon B."/>
            <person name="Goodwin S."/>
            <person name="Spatafora J."/>
            <person name="Crous P."/>
            <person name="Grigoriev I."/>
        </authorList>
    </citation>
    <scope>NUCLEOTIDE SEQUENCE</scope>
    <source>
        <strain evidence="10">CBS 279.74</strain>
    </source>
</reference>
<keyword evidence="11" id="KW-1185">Reference proteome</keyword>
<keyword evidence="4 8" id="KW-0805">Transcription regulation</keyword>
<comment type="function">
    <text evidence="8">Component of the Mediator complex, a coactivator involved in the regulated transcription of nearly all RNA polymerase II-dependent genes. Mediator functions as a bridge to convey information from gene-specific regulatory proteins to the basal RNA polymerase II transcription machinery. Mediator is recruited to promoters by direct interactions with regulatory proteins and serves as a scaffold for the assembly of a functional preinitiation complex with RNA polymerase II and the general transcription factors.</text>
</comment>
<keyword evidence="8" id="KW-0010">Activator</keyword>
<protein>
    <recommendedName>
        <fullName evidence="3 8">Mediator of RNA polymerase II transcription subunit 17</fullName>
    </recommendedName>
    <alternativeName>
        <fullName evidence="7 8">Mediator complex subunit 17</fullName>
    </alternativeName>
</protein>
<feature type="compositionally biased region" description="Basic and acidic residues" evidence="9">
    <location>
        <begin position="159"/>
        <end position="170"/>
    </location>
</feature>
<evidence type="ECO:0000313" key="11">
    <source>
        <dbReference type="Proteomes" id="UP000799428"/>
    </source>
</evidence>
<evidence type="ECO:0000256" key="2">
    <source>
        <dbReference type="ARBA" id="ARBA00005635"/>
    </source>
</evidence>
<evidence type="ECO:0000256" key="1">
    <source>
        <dbReference type="ARBA" id="ARBA00004123"/>
    </source>
</evidence>
<dbReference type="AlphaFoldDB" id="A0A6G1KIS4"/>
<dbReference type="GO" id="GO:0016592">
    <property type="term" value="C:mediator complex"/>
    <property type="evidence" value="ECO:0007669"/>
    <property type="project" value="InterPro"/>
</dbReference>
<dbReference type="PANTHER" id="PTHR13114:SF7">
    <property type="entry name" value="MEDIATOR OF RNA POLYMERASE II TRANSCRIPTION SUBUNIT 17"/>
    <property type="match status" value="1"/>
</dbReference>
<evidence type="ECO:0000256" key="3">
    <source>
        <dbReference type="ARBA" id="ARBA00019610"/>
    </source>
</evidence>
<dbReference type="Proteomes" id="UP000799428">
    <property type="component" value="Unassembled WGS sequence"/>
</dbReference>
<evidence type="ECO:0000256" key="7">
    <source>
        <dbReference type="ARBA" id="ARBA00032014"/>
    </source>
</evidence>
<comment type="subcellular location">
    <subcellularLocation>
        <location evidence="1 8">Nucleus</location>
    </subcellularLocation>
</comment>
<sequence>MSGAGSTSSVALRPWPAPTKDVIPPYELHPLVDRLAIERGGGYLRPITEKSLQDQIDAGKCVEAEIVHGVEKSPKNDAPTRQERFDEIATTQQKMFASLNWAGFYASNALDLVAQLLSTDTARNLDASFTKGYKSMEVPKGSFGLHREPPPDTLDERDEQERRQEKEKKQQLVARGSRMEALEWSTNCFLKAASQLEGEVRRESTYWNEVISISEKGWPLQRFRREARNSPFAVRYGFPEASDHFKARGLAPLRMDKDGGIILDPALALKPKTLRVRLSDNGKDVGTSCLSAQGLSTDVAVEKSIQLARDSLFEEEIYHEMSLETRKLLAYGVELRNSVIQILVPGSNQGISSRKILIDCIPRDDDALGYQNQPDDWLAQNVAEALRLLLNHEHRMRLFRRSQLPLPLTQKKEARSSPPLLRTLIAILGHLNAVDSLQAYLFRLAGTLNSAGLTVSLHTTRETSWVRLTNMILESERKDLAAIDQLLEVFSKPFSGSATLSLPSSELQSEKITIATRTYIGPPSFGAEYKVTLPPSIISVLNISQDMAREFKFSSVDEVKSYLNWILSLDLSHSLIKQQYGRRATNMSKEPRVSIFDKDGKRGSYKDVAVHITDGRLSAAVVNNDPSGNVAAQHEFSWEGTTERRPFKDVLKSWLG</sequence>
<dbReference type="GO" id="GO:0070847">
    <property type="term" value="C:core mediator complex"/>
    <property type="evidence" value="ECO:0007669"/>
    <property type="project" value="TreeGrafter"/>
</dbReference>
<evidence type="ECO:0000256" key="4">
    <source>
        <dbReference type="ARBA" id="ARBA00023015"/>
    </source>
</evidence>
<evidence type="ECO:0000256" key="5">
    <source>
        <dbReference type="ARBA" id="ARBA00023163"/>
    </source>
</evidence>
<dbReference type="EMBL" id="MU005766">
    <property type="protein sequence ID" value="KAF2712445.1"/>
    <property type="molecule type" value="Genomic_DNA"/>
</dbReference>
<name>A0A6G1KIS4_9PLEO</name>
<dbReference type="Pfam" id="PF10156">
    <property type="entry name" value="Med17"/>
    <property type="match status" value="1"/>
</dbReference>
<feature type="region of interest" description="Disordered" evidence="9">
    <location>
        <begin position="139"/>
        <end position="174"/>
    </location>
</feature>
<dbReference type="GO" id="GO:0003712">
    <property type="term" value="F:transcription coregulator activity"/>
    <property type="evidence" value="ECO:0007669"/>
    <property type="project" value="InterPro"/>
</dbReference>
<keyword evidence="5 8" id="KW-0804">Transcription</keyword>
<dbReference type="OrthoDB" id="5319830at2759"/>
<accession>A0A6G1KIS4</accession>
<evidence type="ECO:0000313" key="10">
    <source>
        <dbReference type="EMBL" id="KAF2712445.1"/>
    </source>
</evidence>
<evidence type="ECO:0000256" key="9">
    <source>
        <dbReference type="SAM" id="MobiDB-lite"/>
    </source>
</evidence>
<comment type="similarity">
    <text evidence="2 8">Belongs to the Mediator complex subunit 17 family.</text>
</comment>
<dbReference type="PANTHER" id="PTHR13114">
    <property type="entry name" value="MEDIATOR OF RNA POLYMERASE II TRANSCRIPTION SUBUNIT 17"/>
    <property type="match status" value="1"/>
</dbReference>
<evidence type="ECO:0000256" key="8">
    <source>
        <dbReference type="RuleBase" id="RU364140"/>
    </source>
</evidence>
<evidence type="ECO:0000256" key="6">
    <source>
        <dbReference type="ARBA" id="ARBA00023242"/>
    </source>
</evidence>
<proteinExistence type="inferred from homology"/>